<feature type="transmembrane region" description="Helical" evidence="8">
    <location>
        <begin position="447"/>
        <end position="471"/>
    </location>
</feature>
<reference evidence="9" key="1">
    <citation type="submission" date="2015-07" db="EMBL/GenBank/DDBJ databases">
        <title>Adaptation to a free-living lifestyle via gene acquisitions in the diplomonad Trepomonas sp. PC1.</title>
        <authorList>
            <person name="Xu F."/>
            <person name="Jerlstrom-Hultqvist J."/>
            <person name="Kolisko M."/>
            <person name="Simpson A.G.B."/>
            <person name="Roger A.J."/>
            <person name="Svard S.G."/>
            <person name="Andersson J.O."/>
        </authorList>
    </citation>
    <scope>NUCLEOTIDE SEQUENCE</scope>
    <source>
        <strain evidence="9">PC1</strain>
    </source>
</reference>
<evidence type="ECO:0000256" key="4">
    <source>
        <dbReference type="ARBA" id="ARBA00022475"/>
    </source>
</evidence>
<evidence type="ECO:0000313" key="9">
    <source>
        <dbReference type="EMBL" id="JAP92977.1"/>
    </source>
</evidence>
<feature type="transmembrane region" description="Helical" evidence="8">
    <location>
        <begin position="265"/>
        <end position="285"/>
    </location>
</feature>
<evidence type="ECO:0000256" key="8">
    <source>
        <dbReference type="SAM" id="Phobius"/>
    </source>
</evidence>
<protein>
    <submittedName>
        <fullName evidence="9">MatE efflux family protein</fullName>
    </submittedName>
</protein>
<feature type="transmembrane region" description="Helical" evidence="8">
    <location>
        <begin position="150"/>
        <end position="168"/>
    </location>
</feature>
<comment type="similarity">
    <text evidence="2">Belongs to the multi antimicrobial extrusion (MATE) (TC 2.A.66.1) family.</text>
</comment>
<dbReference type="PANTHER" id="PTHR43549:SF2">
    <property type="entry name" value="MULTIDRUG RESISTANCE PROTEIN NORM-RELATED"/>
    <property type="match status" value="1"/>
</dbReference>
<proteinExistence type="inferred from homology"/>
<keyword evidence="6 8" id="KW-1133">Transmembrane helix</keyword>
<feature type="transmembrane region" description="Helical" evidence="8">
    <location>
        <begin position="175"/>
        <end position="198"/>
    </location>
</feature>
<keyword evidence="5 8" id="KW-0812">Transmembrane</keyword>
<keyword evidence="3" id="KW-0813">Transport</keyword>
<evidence type="ECO:0000256" key="5">
    <source>
        <dbReference type="ARBA" id="ARBA00022692"/>
    </source>
</evidence>
<evidence type="ECO:0000256" key="7">
    <source>
        <dbReference type="ARBA" id="ARBA00023136"/>
    </source>
</evidence>
<accession>A0A146K8Q2</accession>
<feature type="transmembrane region" description="Helical" evidence="8">
    <location>
        <begin position="204"/>
        <end position="228"/>
    </location>
</feature>
<dbReference type="PANTHER" id="PTHR43549">
    <property type="entry name" value="MULTIDRUG RESISTANCE PROTEIN YPNP-RELATED"/>
    <property type="match status" value="1"/>
</dbReference>
<feature type="non-terminal residue" evidence="9">
    <location>
        <position position="512"/>
    </location>
</feature>
<dbReference type="GO" id="GO:0015297">
    <property type="term" value="F:antiporter activity"/>
    <property type="evidence" value="ECO:0007669"/>
    <property type="project" value="InterPro"/>
</dbReference>
<dbReference type="GO" id="GO:0005886">
    <property type="term" value="C:plasma membrane"/>
    <property type="evidence" value="ECO:0007669"/>
    <property type="project" value="UniProtKB-SubCell"/>
</dbReference>
<organism evidence="9">
    <name type="scientific">Trepomonas sp. PC1</name>
    <dbReference type="NCBI Taxonomy" id="1076344"/>
    <lineage>
        <taxon>Eukaryota</taxon>
        <taxon>Metamonada</taxon>
        <taxon>Diplomonadida</taxon>
        <taxon>Hexamitidae</taxon>
        <taxon>Hexamitinae</taxon>
        <taxon>Trepomonas</taxon>
    </lineage>
</organism>
<sequence length="512" mass="56819">KEQSEYSEALISSKKRFMHESPLMTLIKFSVAPTISEALEMIYSIANSIYLGNTDKDSLAGLAAAEPFENICPTIGWLFMCGLSSHVSRLLSQGETNRVKRVSLISFALAVVLTCLLSGLLLGFLKPLMNFLNIEDGHIGDEAENYIRPMLYAAPFTVMYYCLAGLAYGLGHIKLYTIFSVIPMFIGVVLSSPILIIGLRLKCLGAGLSCVMSYGIPCIGYLVYFAYFDKLIRPFSNKIELEGTCSVNQLIKDVLEVIEIGASEFAALFAWIITVAVGYMCLSSLGQSMGMNSEISEIWGVISRLRTLIMAFAVGVNSGCLATSSYAQGHKDYKRYWAFQKLNYICSFVCCCSLAIFLQAIPKQILMCFGIKEEKSLEIGATMFRCAGAGVFIMYLELCTQTLFQSIEMTTRAFVMAVIVFFIYPGFFFIMYYSLAESLIHEPQKHIYLLMAGWSFGDVAITILAGVFLVFSIKNFKKVVRLWKGQHSIMLTASTTTPFVNDLLIGDDENQA</sequence>
<feature type="transmembrane region" description="Helical" evidence="8">
    <location>
        <begin position="305"/>
        <end position="322"/>
    </location>
</feature>
<name>A0A146K8Q2_9EUKA</name>
<gene>
    <name evidence="9" type="ORF">TPC1_14906</name>
</gene>
<evidence type="ECO:0000256" key="2">
    <source>
        <dbReference type="ARBA" id="ARBA00010199"/>
    </source>
</evidence>
<feature type="non-terminal residue" evidence="9">
    <location>
        <position position="1"/>
    </location>
</feature>
<dbReference type="GO" id="GO:0042910">
    <property type="term" value="F:xenobiotic transmembrane transporter activity"/>
    <property type="evidence" value="ECO:0007669"/>
    <property type="project" value="InterPro"/>
</dbReference>
<dbReference type="EMBL" id="GDID01003629">
    <property type="protein sequence ID" value="JAP92977.1"/>
    <property type="molecule type" value="Transcribed_RNA"/>
</dbReference>
<evidence type="ECO:0000256" key="1">
    <source>
        <dbReference type="ARBA" id="ARBA00004651"/>
    </source>
</evidence>
<dbReference type="AlphaFoldDB" id="A0A146K8Q2"/>
<dbReference type="Pfam" id="PF01554">
    <property type="entry name" value="MatE"/>
    <property type="match status" value="2"/>
</dbReference>
<evidence type="ECO:0000256" key="6">
    <source>
        <dbReference type="ARBA" id="ARBA00022989"/>
    </source>
</evidence>
<dbReference type="InterPro" id="IPR052031">
    <property type="entry name" value="Membrane_Transporter-Flippase"/>
</dbReference>
<keyword evidence="4" id="KW-1003">Cell membrane</keyword>
<dbReference type="InterPro" id="IPR002528">
    <property type="entry name" value="MATE_fam"/>
</dbReference>
<feature type="transmembrane region" description="Helical" evidence="8">
    <location>
        <begin position="413"/>
        <end position="435"/>
    </location>
</feature>
<feature type="transmembrane region" description="Helical" evidence="8">
    <location>
        <begin position="382"/>
        <end position="404"/>
    </location>
</feature>
<keyword evidence="7 8" id="KW-0472">Membrane</keyword>
<evidence type="ECO:0000256" key="3">
    <source>
        <dbReference type="ARBA" id="ARBA00022448"/>
    </source>
</evidence>
<feature type="transmembrane region" description="Helical" evidence="8">
    <location>
        <begin position="102"/>
        <end position="125"/>
    </location>
</feature>
<feature type="transmembrane region" description="Helical" evidence="8">
    <location>
        <begin position="342"/>
        <end position="362"/>
    </location>
</feature>
<comment type="subcellular location">
    <subcellularLocation>
        <location evidence="1">Cell membrane</location>
        <topology evidence="1">Multi-pass membrane protein</topology>
    </subcellularLocation>
</comment>